<keyword evidence="8" id="KW-0808">Transferase</keyword>
<dbReference type="PROSITE" id="PS50011">
    <property type="entry name" value="PROTEIN_KINASE_DOM"/>
    <property type="match status" value="1"/>
</dbReference>
<evidence type="ECO:0000256" key="14">
    <source>
        <dbReference type="ARBA" id="ARBA00023242"/>
    </source>
</evidence>
<sequence length="821" mass="92177">MGTTLHPSNRSSKYSGTIAGLYDLEETIGRGHYAVVKLARHVFTGEKVAVKVIDKTKLDEISRDHLFQEVRCMKLVQHPHVVRLYEVIDTHTKLYLILELADGGDLYDVIMKHENGLQEPIARRYFSQVVQAISYCHQLHVVHRDLKPENVVFFEKLGVVKVTDFGFSNKYHPGEKLETSCGSLAYSAPEILLGDSYDAQAIDIWSLGVVLYMLVCGRPPFQEANDSETLTKIMDAKYTVPNHVSTECKRLIDRMLQRDPDKRCTLEEVATDPWLCIDCNISTFENLPLILREQLNEEEQAIIINRMVNGGISTKEEIIDALSKDEYSHITATYYLLAERKLRAQMSEHQPPPTPPCRCDSGTKEKTPSPNSKISPESYFIPLTKTLESPQTNFRTLAFPTLEEEAEDQLSSDGSQRGSNQSIRKSYLRSSLRSSSHSLTSSARSKGFLPQKSIQLSLSGTNSDQEVSDIIERGCMIARSTSPSASPLGIRSRSRGGSGRNTPISISPSSPSTPTSPSQSPTQGKPRVTTRTLHSVRSSPQLVLNEIYEEENESDHENLSENVFYRTVIPNVRQRKLRIHARSNPVALSQSLARRYEHRKKLNKARIPSCSSSETSDDEDRKKKAEDIPYFIRRRDSRDDSSDNGSDSGRPLNLHIAAFDIVKPNVREEIASQNQNNSNKNIGASQSTTRSEETRVSSSHSLNSLTDLDDTTPRIFIRQCSNNEEDNHRVLLRRRSSAKSSTVGDVKSLCSKSTDCLLNETKEVEGKTRDSTQSESMLSALRNRLHKAKSLGTLVKGMNHCQQEIWKRFSGVSLSVKKSSF</sequence>
<dbReference type="InterPro" id="IPR000719">
    <property type="entry name" value="Prot_kinase_dom"/>
</dbReference>
<accession>A0AA88LHR1</accession>
<dbReference type="GO" id="GO:0035556">
    <property type="term" value="P:intracellular signal transduction"/>
    <property type="evidence" value="ECO:0007669"/>
    <property type="project" value="TreeGrafter"/>
</dbReference>
<dbReference type="EC" id="2.7.11.1" evidence="4"/>
<keyword evidence="9" id="KW-0479">Metal-binding</keyword>
<evidence type="ECO:0000256" key="9">
    <source>
        <dbReference type="ARBA" id="ARBA00022723"/>
    </source>
</evidence>
<comment type="caution">
    <text evidence="24">The sequence shown here is derived from an EMBL/GenBank/DDBJ whole genome shotgun (WGS) entry which is preliminary data.</text>
</comment>
<feature type="compositionally biased region" description="Low complexity" evidence="21">
    <location>
        <begin position="500"/>
        <end position="523"/>
    </location>
</feature>
<dbReference type="PROSITE" id="PS50030">
    <property type="entry name" value="UBA"/>
    <property type="match status" value="1"/>
</dbReference>
<evidence type="ECO:0000259" key="22">
    <source>
        <dbReference type="PROSITE" id="PS50011"/>
    </source>
</evidence>
<gene>
    <name evidence="24" type="ORF">QYM36_002612</name>
</gene>
<dbReference type="GO" id="GO:0004674">
    <property type="term" value="F:protein serine/threonine kinase activity"/>
    <property type="evidence" value="ECO:0007669"/>
    <property type="project" value="UniProtKB-KW"/>
</dbReference>
<keyword evidence="25" id="KW-1185">Reference proteome</keyword>
<feature type="region of interest" description="Disordered" evidence="21">
    <location>
        <begin position="404"/>
        <end position="446"/>
    </location>
</feature>
<evidence type="ECO:0000256" key="16">
    <source>
        <dbReference type="ARBA" id="ARBA00048679"/>
    </source>
</evidence>
<evidence type="ECO:0000256" key="8">
    <source>
        <dbReference type="ARBA" id="ARBA00022679"/>
    </source>
</evidence>
<keyword evidence="7" id="KW-0597">Phosphoprotein</keyword>
<evidence type="ECO:0000256" key="3">
    <source>
        <dbReference type="ARBA" id="ARBA00006692"/>
    </source>
</evidence>
<dbReference type="PROSITE" id="PS00107">
    <property type="entry name" value="PROTEIN_KINASE_ATP"/>
    <property type="match status" value="1"/>
</dbReference>
<dbReference type="SMART" id="SM00220">
    <property type="entry name" value="S_TKc"/>
    <property type="match status" value="1"/>
</dbReference>
<proteinExistence type="inferred from homology"/>
<keyword evidence="5" id="KW-0488">Methylation</keyword>
<evidence type="ECO:0000256" key="17">
    <source>
        <dbReference type="ARBA" id="ARBA00054738"/>
    </source>
</evidence>
<dbReference type="PROSITE" id="PS00108">
    <property type="entry name" value="PROTEIN_KINASE_ST"/>
    <property type="match status" value="1"/>
</dbReference>
<evidence type="ECO:0000256" key="1">
    <source>
        <dbReference type="ARBA" id="ARBA00001946"/>
    </source>
</evidence>
<evidence type="ECO:0000256" key="2">
    <source>
        <dbReference type="ARBA" id="ARBA00004123"/>
    </source>
</evidence>
<feature type="region of interest" description="Disordered" evidence="21">
    <location>
        <begin position="599"/>
        <end position="652"/>
    </location>
</feature>
<comment type="subcellular location">
    <subcellularLocation>
        <location evidence="2">Nucleus</location>
    </subcellularLocation>
</comment>
<dbReference type="FunFam" id="3.30.200.20:FF:000003">
    <property type="entry name" value="Non-specific serine/threonine protein kinase"/>
    <property type="match status" value="1"/>
</dbReference>
<dbReference type="PANTHER" id="PTHR24346">
    <property type="entry name" value="MAP/MICROTUBULE AFFINITY-REGULATING KINASE"/>
    <property type="match status" value="1"/>
</dbReference>
<evidence type="ECO:0000256" key="12">
    <source>
        <dbReference type="ARBA" id="ARBA00022840"/>
    </source>
</evidence>
<evidence type="ECO:0000256" key="6">
    <source>
        <dbReference type="ARBA" id="ARBA00022527"/>
    </source>
</evidence>
<dbReference type="InterPro" id="IPR011009">
    <property type="entry name" value="Kinase-like_dom_sf"/>
</dbReference>
<evidence type="ECO:0000256" key="15">
    <source>
        <dbReference type="ARBA" id="ARBA00047899"/>
    </source>
</evidence>
<keyword evidence="13" id="KW-0460">Magnesium</keyword>
<name>A0AA88LHR1_ARTSF</name>
<dbReference type="PANTHER" id="PTHR24346:SF45">
    <property type="entry name" value="PROTEIN KINASE DOMAIN-CONTAINING PROTEIN"/>
    <property type="match status" value="1"/>
</dbReference>
<organism evidence="24 25">
    <name type="scientific">Artemia franciscana</name>
    <name type="common">Brine shrimp</name>
    <name type="synonym">Artemia sanfranciscana</name>
    <dbReference type="NCBI Taxonomy" id="6661"/>
    <lineage>
        <taxon>Eukaryota</taxon>
        <taxon>Metazoa</taxon>
        <taxon>Ecdysozoa</taxon>
        <taxon>Arthropoda</taxon>
        <taxon>Crustacea</taxon>
        <taxon>Branchiopoda</taxon>
        <taxon>Anostraca</taxon>
        <taxon>Artemiidae</taxon>
        <taxon>Artemia</taxon>
    </lineage>
</organism>
<dbReference type="GO" id="GO:0005737">
    <property type="term" value="C:cytoplasm"/>
    <property type="evidence" value="ECO:0007669"/>
    <property type="project" value="TreeGrafter"/>
</dbReference>
<comment type="catalytic activity">
    <reaction evidence="16">
        <text>L-seryl-[protein] + ATP = O-phospho-L-seryl-[protein] + ADP + H(+)</text>
        <dbReference type="Rhea" id="RHEA:17989"/>
        <dbReference type="Rhea" id="RHEA-COMP:9863"/>
        <dbReference type="Rhea" id="RHEA-COMP:11604"/>
        <dbReference type="ChEBI" id="CHEBI:15378"/>
        <dbReference type="ChEBI" id="CHEBI:29999"/>
        <dbReference type="ChEBI" id="CHEBI:30616"/>
        <dbReference type="ChEBI" id="CHEBI:83421"/>
        <dbReference type="ChEBI" id="CHEBI:456216"/>
        <dbReference type="EC" id="2.7.11.1"/>
    </reaction>
</comment>
<dbReference type="Gene3D" id="1.10.510.10">
    <property type="entry name" value="Transferase(Phosphotransferase) domain 1"/>
    <property type="match status" value="1"/>
</dbReference>
<dbReference type="GO" id="GO:0046872">
    <property type="term" value="F:metal ion binding"/>
    <property type="evidence" value="ECO:0007669"/>
    <property type="project" value="UniProtKB-KW"/>
</dbReference>
<evidence type="ECO:0000256" key="18">
    <source>
        <dbReference type="ARBA" id="ARBA00074971"/>
    </source>
</evidence>
<dbReference type="InterPro" id="IPR008271">
    <property type="entry name" value="Ser/Thr_kinase_AS"/>
</dbReference>
<comment type="catalytic activity">
    <reaction evidence="15">
        <text>L-threonyl-[protein] + ATP = O-phospho-L-threonyl-[protein] + ADP + H(+)</text>
        <dbReference type="Rhea" id="RHEA:46608"/>
        <dbReference type="Rhea" id="RHEA-COMP:11060"/>
        <dbReference type="Rhea" id="RHEA-COMP:11605"/>
        <dbReference type="ChEBI" id="CHEBI:15378"/>
        <dbReference type="ChEBI" id="CHEBI:30013"/>
        <dbReference type="ChEBI" id="CHEBI:30616"/>
        <dbReference type="ChEBI" id="CHEBI:61977"/>
        <dbReference type="ChEBI" id="CHEBI:456216"/>
        <dbReference type="EC" id="2.7.11.1"/>
    </reaction>
</comment>
<feature type="binding site" evidence="20">
    <location>
        <position position="51"/>
    </location>
    <ligand>
        <name>ATP</name>
        <dbReference type="ChEBI" id="CHEBI:30616"/>
    </ligand>
</feature>
<evidence type="ECO:0000256" key="5">
    <source>
        <dbReference type="ARBA" id="ARBA00022481"/>
    </source>
</evidence>
<dbReference type="CDD" id="cd14339">
    <property type="entry name" value="UBA_SNRK"/>
    <property type="match status" value="1"/>
</dbReference>
<dbReference type="InterPro" id="IPR015940">
    <property type="entry name" value="UBA"/>
</dbReference>
<feature type="compositionally biased region" description="Low complexity" evidence="21">
    <location>
        <begin position="422"/>
        <end position="445"/>
    </location>
</feature>
<feature type="compositionally biased region" description="Polar residues" evidence="21">
    <location>
        <begin position="672"/>
        <end position="684"/>
    </location>
</feature>
<evidence type="ECO:0000256" key="19">
    <source>
        <dbReference type="ARBA" id="ARBA00077142"/>
    </source>
</evidence>
<feature type="region of interest" description="Disordered" evidence="21">
    <location>
        <begin position="478"/>
        <end position="537"/>
    </location>
</feature>
<protein>
    <recommendedName>
        <fullName evidence="18">SNF-related serine/threonine-protein kinase</fullName>
        <ecNumber evidence="4">2.7.11.1</ecNumber>
    </recommendedName>
    <alternativeName>
        <fullName evidence="19">SNF1-related kinase</fullName>
    </alternativeName>
</protein>
<keyword evidence="14" id="KW-0539">Nucleus</keyword>
<feature type="domain" description="Protein kinase" evidence="22">
    <location>
        <begin position="22"/>
        <end position="275"/>
    </location>
</feature>
<evidence type="ECO:0000256" key="21">
    <source>
        <dbReference type="SAM" id="MobiDB-lite"/>
    </source>
</evidence>
<keyword evidence="6" id="KW-0723">Serine/threonine-protein kinase</keyword>
<evidence type="ECO:0000313" key="24">
    <source>
        <dbReference type="EMBL" id="KAK2722115.1"/>
    </source>
</evidence>
<dbReference type="Proteomes" id="UP001187531">
    <property type="component" value="Unassembled WGS sequence"/>
</dbReference>
<dbReference type="EMBL" id="JAVRJZ010000005">
    <property type="protein sequence ID" value="KAK2722115.1"/>
    <property type="molecule type" value="Genomic_DNA"/>
</dbReference>
<evidence type="ECO:0000256" key="20">
    <source>
        <dbReference type="PROSITE-ProRule" id="PRU10141"/>
    </source>
</evidence>
<dbReference type="InterPro" id="IPR017441">
    <property type="entry name" value="Protein_kinase_ATP_BS"/>
</dbReference>
<dbReference type="Pfam" id="PF00069">
    <property type="entry name" value="Pkinase"/>
    <property type="match status" value="1"/>
</dbReference>
<comment type="function">
    <text evidence="17">May play a role in hematopoietic cell proliferation or differentiation. Potential mediator of neuronal apoptosis.</text>
</comment>
<dbReference type="SUPFAM" id="SSF56112">
    <property type="entry name" value="Protein kinase-like (PK-like)"/>
    <property type="match status" value="1"/>
</dbReference>
<evidence type="ECO:0000259" key="23">
    <source>
        <dbReference type="PROSITE" id="PS50030"/>
    </source>
</evidence>
<keyword evidence="11" id="KW-0418">Kinase</keyword>
<evidence type="ECO:0000256" key="4">
    <source>
        <dbReference type="ARBA" id="ARBA00012513"/>
    </source>
</evidence>
<dbReference type="AlphaFoldDB" id="A0AA88LHR1"/>
<dbReference type="GO" id="GO:0005634">
    <property type="term" value="C:nucleus"/>
    <property type="evidence" value="ECO:0007669"/>
    <property type="project" value="UniProtKB-SubCell"/>
</dbReference>
<feature type="region of interest" description="Disordered" evidence="21">
    <location>
        <begin position="346"/>
        <end position="378"/>
    </location>
</feature>
<keyword evidence="10 20" id="KW-0547">Nucleotide-binding</keyword>
<dbReference type="GO" id="GO:0005524">
    <property type="term" value="F:ATP binding"/>
    <property type="evidence" value="ECO:0007669"/>
    <property type="project" value="UniProtKB-UniRule"/>
</dbReference>
<evidence type="ECO:0000256" key="11">
    <source>
        <dbReference type="ARBA" id="ARBA00022777"/>
    </source>
</evidence>
<evidence type="ECO:0000256" key="7">
    <source>
        <dbReference type="ARBA" id="ARBA00022553"/>
    </source>
</evidence>
<feature type="domain" description="UBA" evidence="23">
    <location>
        <begin position="294"/>
        <end position="339"/>
    </location>
</feature>
<evidence type="ECO:0000256" key="10">
    <source>
        <dbReference type="ARBA" id="ARBA00022741"/>
    </source>
</evidence>
<reference evidence="24" key="1">
    <citation type="submission" date="2023-07" db="EMBL/GenBank/DDBJ databases">
        <title>Chromosome-level genome assembly of Artemia franciscana.</title>
        <authorList>
            <person name="Jo E."/>
        </authorList>
    </citation>
    <scope>NUCLEOTIDE SEQUENCE</scope>
    <source>
        <tissue evidence="24">Whole body</tissue>
    </source>
</reference>
<comment type="cofactor">
    <cofactor evidence="1">
        <name>Mg(2+)</name>
        <dbReference type="ChEBI" id="CHEBI:18420"/>
    </cofactor>
</comment>
<feature type="compositionally biased region" description="Basic and acidic residues" evidence="21">
    <location>
        <begin position="619"/>
        <end position="641"/>
    </location>
</feature>
<evidence type="ECO:0000313" key="25">
    <source>
        <dbReference type="Proteomes" id="UP001187531"/>
    </source>
</evidence>
<feature type="compositionally biased region" description="Polar residues" evidence="21">
    <location>
        <begin position="411"/>
        <end position="421"/>
    </location>
</feature>
<dbReference type="FunFam" id="1.10.510.10:FF:000166">
    <property type="entry name" value="SNF-related serine/threonine-protein kinase"/>
    <property type="match status" value="1"/>
</dbReference>
<evidence type="ECO:0000256" key="13">
    <source>
        <dbReference type="ARBA" id="ARBA00022842"/>
    </source>
</evidence>
<dbReference type="CDD" id="cd14074">
    <property type="entry name" value="STKc_SNRK"/>
    <property type="match status" value="1"/>
</dbReference>
<feature type="region of interest" description="Disordered" evidence="21">
    <location>
        <begin position="672"/>
        <end position="708"/>
    </location>
</feature>
<comment type="similarity">
    <text evidence="3">Belongs to the protein kinase superfamily. CAMK Ser/Thr protein kinase family.</text>
</comment>
<keyword evidence="12 20" id="KW-0067">ATP-binding</keyword>